<feature type="transmembrane region" description="Helical" evidence="2">
    <location>
        <begin position="95"/>
        <end position="116"/>
    </location>
</feature>
<evidence type="ECO:0000313" key="3">
    <source>
        <dbReference type="EMBL" id="PSC75070.1"/>
    </source>
</evidence>
<gene>
    <name evidence="3" type="ORF">C2E20_1993</name>
</gene>
<evidence type="ECO:0000313" key="4">
    <source>
        <dbReference type="Proteomes" id="UP000239649"/>
    </source>
</evidence>
<organism evidence="3 4">
    <name type="scientific">Micractinium conductrix</name>
    <dbReference type="NCBI Taxonomy" id="554055"/>
    <lineage>
        <taxon>Eukaryota</taxon>
        <taxon>Viridiplantae</taxon>
        <taxon>Chlorophyta</taxon>
        <taxon>core chlorophytes</taxon>
        <taxon>Trebouxiophyceae</taxon>
        <taxon>Chlorellales</taxon>
        <taxon>Chlorellaceae</taxon>
        <taxon>Chlorella clade</taxon>
        <taxon>Micractinium</taxon>
    </lineage>
</organism>
<comment type="caution">
    <text evidence="3">The sequence shown here is derived from an EMBL/GenBank/DDBJ whole genome shotgun (WGS) entry which is preliminary data.</text>
</comment>
<proteinExistence type="predicted"/>
<name>A0A2P6VLW3_9CHLO</name>
<keyword evidence="2" id="KW-1133">Transmembrane helix</keyword>
<reference evidence="3 4" key="1">
    <citation type="journal article" date="2018" name="Plant J.">
        <title>Genome sequences of Chlorella sorokiniana UTEX 1602 and Micractinium conductrix SAG 241.80: implications to maltose excretion by a green alga.</title>
        <authorList>
            <person name="Arriola M.B."/>
            <person name="Velmurugan N."/>
            <person name="Zhang Y."/>
            <person name="Plunkett M.H."/>
            <person name="Hondzo H."/>
            <person name="Barney B.M."/>
        </authorList>
    </citation>
    <scope>NUCLEOTIDE SEQUENCE [LARGE SCALE GENOMIC DNA]</scope>
    <source>
        <strain evidence="3 4">SAG 241.80</strain>
    </source>
</reference>
<keyword evidence="2" id="KW-0812">Transmembrane</keyword>
<dbReference type="AlphaFoldDB" id="A0A2P6VLW3"/>
<accession>A0A2P6VLW3</accession>
<keyword evidence="2" id="KW-0472">Membrane</keyword>
<keyword evidence="4" id="KW-1185">Reference proteome</keyword>
<feature type="compositionally biased region" description="Gly residues" evidence="1">
    <location>
        <begin position="57"/>
        <end position="81"/>
    </location>
</feature>
<protein>
    <submittedName>
        <fullName evidence="3">Cell wall family M23 M37</fullName>
    </submittedName>
</protein>
<dbReference type="EMBL" id="LHPF02000003">
    <property type="protein sequence ID" value="PSC75070.1"/>
    <property type="molecule type" value="Genomic_DNA"/>
</dbReference>
<sequence length="216" mass="22033">MAAVCGMFGRPAPRGAFGPRRGAVGLGNALYGDRGERIQTATRHNHPPRPCSSYAERGGGSGGGSSGDDASHGGGGGGGDARAGTRVQALLRWEVLLGVVGLLASLAGIFAGWASLQQHLRSEKERRASKATAQGALKQSVDNMSAALQALDIKTSAALQALDIKTSAALQALDIKTAAAVENLGNRVDGVSKSLGWKHDALLAGLVVALTKLFLT</sequence>
<feature type="region of interest" description="Disordered" evidence="1">
    <location>
        <begin position="39"/>
        <end position="81"/>
    </location>
</feature>
<evidence type="ECO:0000256" key="1">
    <source>
        <dbReference type="SAM" id="MobiDB-lite"/>
    </source>
</evidence>
<dbReference type="Proteomes" id="UP000239649">
    <property type="component" value="Unassembled WGS sequence"/>
</dbReference>
<evidence type="ECO:0000256" key="2">
    <source>
        <dbReference type="SAM" id="Phobius"/>
    </source>
</evidence>